<accession>A0A366HMM4</accession>
<keyword evidence="2" id="KW-0479">Metal-binding</keyword>
<evidence type="ECO:0000256" key="2">
    <source>
        <dbReference type="ARBA" id="ARBA00022723"/>
    </source>
</evidence>
<comment type="caution">
    <text evidence="8">The sequence shown here is derived from an EMBL/GenBank/DDBJ whole genome shotgun (WGS) entry which is preliminary data.</text>
</comment>
<dbReference type="AlphaFoldDB" id="A0A366HMM4"/>
<feature type="signal peptide" evidence="6">
    <location>
        <begin position="1"/>
        <end position="29"/>
    </location>
</feature>
<feature type="region of interest" description="Disordered" evidence="5">
    <location>
        <begin position="445"/>
        <end position="465"/>
    </location>
</feature>
<organism evidence="8 9">
    <name type="scientific">Roseimicrobium gellanilyticum</name>
    <dbReference type="NCBI Taxonomy" id="748857"/>
    <lineage>
        <taxon>Bacteria</taxon>
        <taxon>Pseudomonadati</taxon>
        <taxon>Verrucomicrobiota</taxon>
        <taxon>Verrucomicrobiia</taxon>
        <taxon>Verrucomicrobiales</taxon>
        <taxon>Verrucomicrobiaceae</taxon>
        <taxon>Roseimicrobium</taxon>
    </lineage>
</organism>
<evidence type="ECO:0000256" key="1">
    <source>
        <dbReference type="ARBA" id="ARBA00008779"/>
    </source>
</evidence>
<evidence type="ECO:0000313" key="8">
    <source>
        <dbReference type="EMBL" id="RBP43827.1"/>
    </source>
</evidence>
<dbReference type="RefSeq" id="WP_113959295.1">
    <property type="nucleotide sequence ID" value="NZ_QNRR01000005.1"/>
</dbReference>
<keyword evidence="3" id="KW-0378">Hydrolase</keyword>
<feature type="chain" id="PRO_5017018264" evidence="6">
    <location>
        <begin position="30"/>
        <end position="465"/>
    </location>
</feature>
<sequence length="465" mass="51760">MIRFSSRIRSLAKSLCAFLFISSTASTFAAGLTAKPNFVIILTDDQGLADYSAYGTRDLRTPNMDRIFHEGMTFQNFKANSPVCSPTRASLLTGCYPDRVGVPGLVREEEPGNNWGYLAHSAVLLPKLLKPAGYHTGMVGKWNLGLSSPNIPNDRGFDFYQGFLGDMMDDYWKHLRHDVNMLRKNREVITPEGHATDLFTDWACDYIAERAKSGQPFFLYLAYNAPHDPIQPPPEWLEKVRAREPGMDEKRMKLVALIEHLDAGIGRVLDTLEKAGVSQNTLVTLSSDNGGSLPVGAKNGPWRSGKTHMYEGGLRVPFGARWPARIKAGSETPRTALTMDLFPTVLEAAGAAVPKDIDGASFLPTMVGESQPETPRDLYFVRREGGPMYGGKTIEAFQRGYWKLLQDSPFGALELYNLKEDPYETTNLAEKRKDIVRDLNAGLRKQIQKSGSVPWQKPEQPDDLK</sequence>
<evidence type="ECO:0000256" key="3">
    <source>
        <dbReference type="ARBA" id="ARBA00022801"/>
    </source>
</evidence>
<gene>
    <name evidence="8" type="ORF">DES53_105226</name>
</gene>
<dbReference type="Gene3D" id="3.30.1120.10">
    <property type="match status" value="1"/>
</dbReference>
<dbReference type="PROSITE" id="PS00523">
    <property type="entry name" value="SULFATASE_1"/>
    <property type="match status" value="1"/>
</dbReference>
<keyword evidence="9" id="KW-1185">Reference proteome</keyword>
<proteinExistence type="inferred from homology"/>
<dbReference type="EMBL" id="QNRR01000005">
    <property type="protein sequence ID" value="RBP43827.1"/>
    <property type="molecule type" value="Genomic_DNA"/>
</dbReference>
<dbReference type="SUPFAM" id="SSF53649">
    <property type="entry name" value="Alkaline phosphatase-like"/>
    <property type="match status" value="1"/>
</dbReference>
<evidence type="ECO:0000256" key="5">
    <source>
        <dbReference type="SAM" id="MobiDB-lite"/>
    </source>
</evidence>
<protein>
    <submittedName>
        <fullName evidence="8">Arylsulfatase A-like enzyme</fullName>
    </submittedName>
</protein>
<keyword evidence="4" id="KW-0106">Calcium</keyword>
<dbReference type="InterPro" id="IPR050738">
    <property type="entry name" value="Sulfatase"/>
</dbReference>
<evidence type="ECO:0000313" key="9">
    <source>
        <dbReference type="Proteomes" id="UP000253426"/>
    </source>
</evidence>
<dbReference type="InterPro" id="IPR017850">
    <property type="entry name" value="Alkaline_phosphatase_core_sf"/>
</dbReference>
<reference evidence="8 9" key="1">
    <citation type="submission" date="2018-06" db="EMBL/GenBank/DDBJ databases">
        <title>Genomic Encyclopedia of Type Strains, Phase IV (KMG-IV): sequencing the most valuable type-strain genomes for metagenomic binning, comparative biology and taxonomic classification.</title>
        <authorList>
            <person name="Goeker M."/>
        </authorList>
    </citation>
    <scope>NUCLEOTIDE SEQUENCE [LARGE SCALE GENOMIC DNA]</scope>
    <source>
        <strain evidence="8 9">DSM 25532</strain>
    </source>
</reference>
<dbReference type="PANTHER" id="PTHR42693:SF53">
    <property type="entry name" value="ENDO-4-O-SULFATASE"/>
    <property type="match status" value="1"/>
</dbReference>
<dbReference type="GO" id="GO:0046872">
    <property type="term" value="F:metal ion binding"/>
    <property type="evidence" value="ECO:0007669"/>
    <property type="project" value="UniProtKB-KW"/>
</dbReference>
<evidence type="ECO:0000256" key="6">
    <source>
        <dbReference type="SAM" id="SignalP"/>
    </source>
</evidence>
<dbReference type="Proteomes" id="UP000253426">
    <property type="component" value="Unassembled WGS sequence"/>
</dbReference>
<dbReference type="InterPro" id="IPR000917">
    <property type="entry name" value="Sulfatase_N"/>
</dbReference>
<dbReference type="GO" id="GO:0004065">
    <property type="term" value="F:arylsulfatase activity"/>
    <property type="evidence" value="ECO:0007669"/>
    <property type="project" value="TreeGrafter"/>
</dbReference>
<dbReference type="InterPro" id="IPR024607">
    <property type="entry name" value="Sulfatase_CS"/>
</dbReference>
<feature type="domain" description="Sulfatase N-terminal" evidence="7">
    <location>
        <begin position="36"/>
        <end position="351"/>
    </location>
</feature>
<evidence type="ECO:0000259" key="7">
    <source>
        <dbReference type="Pfam" id="PF00884"/>
    </source>
</evidence>
<name>A0A366HMM4_9BACT</name>
<dbReference type="OrthoDB" id="279611at2"/>
<evidence type="ECO:0000256" key="4">
    <source>
        <dbReference type="ARBA" id="ARBA00022837"/>
    </source>
</evidence>
<dbReference type="PANTHER" id="PTHR42693">
    <property type="entry name" value="ARYLSULFATASE FAMILY MEMBER"/>
    <property type="match status" value="1"/>
</dbReference>
<dbReference type="Pfam" id="PF00884">
    <property type="entry name" value="Sulfatase"/>
    <property type="match status" value="1"/>
</dbReference>
<keyword evidence="6" id="KW-0732">Signal</keyword>
<comment type="similarity">
    <text evidence="1">Belongs to the sulfatase family.</text>
</comment>
<dbReference type="Gene3D" id="3.40.720.10">
    <property type="entry name" value="Alkaline Phosphatase, subunit A"/>
    <property type="match status" value="1"/>
</dbReference>